<dbReference type="PROSITE" id="PS51125">
    <property type="entry name" value="NHL"/>
    <property type="match status" value="1"/>
</dbReference>
<evidence type="ECO:0000313" key="5">
    <source>
        <dbReference type="Proteomes" id="UP000663870"/>
    </source>
</evidence>
<proteinExistence type="predicted"/>
<dbReference type="EMBL" id="CAJNOH010011531">
    <property type="protein sequence ID" value="CAF1525885.1"/>
    <property type="molecule type" value="Genomic_DNA"/>
</dbReference>
<dbReference type="Proteomes" id="UP000663854">
    <property type="component" value="Unassembled WGS sequence"/>
</dbReference>
<dbReference type="Gene3D" id="2.120.10.30">
    <property type="entry name" value="TolB, C-terminal domain"/>
    <property type="match status" value="2"/>
</dbReference>
<keyword evidence="1" id="KW-0677">Repeat</keyword>
<dbReference type="InterPro" id="IPR011042">
    <property type="entry name" value="6-blade_b-propeller_TolB-like"/>
</dbReference>
<dbReference type="Proteomes" id="UP000663870">
    <property type="component" value="Unassembled WGS sequence"/>
</dbReference>
<dbReference type="PANTHER" id="PTHR24104:SF25">
    <property type="entry name" value="PROTEIN LIN-41"/>
    <property type="match status" value="1"/>
</dbReference>
<protein>
    <submittedName>
        <fullName evidence="4">Uncharacterized protein</fullName>
    </submittedName>
</protein>
<evidence type="ECO:0000256" key="2">
    <source>
        <dbReference type="PROSITE-ProRule" id="PRU00504"/>
    </source>
</evidence>
<dbReference type="InterPro" id="IPR001258">
    <property type="entry name" value="NHL_repeat"/>
</dbReference>
<evidence type="ECO:0000313" key="4">
    <source>
        <dbReference type="EMBL" id="CAF1663551.1"/>
    </source>
</evidence>
<dbReference type="InterPro" id="IPR050952">
    <property type="entry name" value="TRIM-NHL_E3_ligases"/>
</dbReference>
<sequence>MTTMANRTRKRIKLSSNIIEKDSVASENKINSIGSGQLHLPNIDFNTKWSQNGVTVAGGNGPGSAVNQLYYPWDMYVDNDQTIYVAEYSNQRITEWKCGAMNGQVVAGGNKQGNRTNQLNGPANVIIDKENDNIIICDLGNRRVVRWPRRNGKQGEIILSDVDCWGLAIDSNGYLYVSDYKKHEVRRWHPGDICGTVIAGGNGKGNRLDQFNFPAHLFVDQDYSLYVSDIGNHRLMKWKQGAKEGIVIVGDGCEENDRIQLSYPSGIAVDHLGTVYVVDSHEHLVMRWLKGATQGSIIIGSNGQGTETNQLNGPVGLSFDQHGNIYVADNLNHRIQKFHIDST</sequence>
<dbReference type="CDD" id="cd05819">
    <property type="entry name" value="NHL"/>
    <property type="match status" value="1"/>
</dbReference>
<dbReference type="AlphaFoldDB" id="A0A816FMA8"/>
<dbReference type="SUPFAM" id="SSF101898">
    <property type="entry name" value="NHL repeat"/>
    <property type="match status" value="1"/>
</dbReference>
<reference evidence="4" key="1">
    <citation type="submission" date="2021-02" db="EMBL/GenBank/DDBJ databases">
        <authorList>
            <person name="Nowell W R."/>
        </authorList>
    </citation>
    <scope>NUCLEOTIDE SEQUENCE</scope>
</reference>
<dbReference type="PANTHER" id="PTHR24104">
    <property type="entry name" value="E3 UBIQUITIN-PROTEIN LIGASE NHLRC1-RELATED"/>
    <property type="match status" value="1"/>
</dbReference>
<dbReference type="Pfam" id="PF01436">
    <property type="entry name" value="NHL"/>
    <property type="match status" value="3"/>
</dbReference>
<comment type="caution">
    <text evidence="4">The sequence shown here is derived from an EMBL/GenBank/DDBJ whole genome shotgun (WGS) entry which is preliminary data.</text>
</comment>
<organism evidence="4 5">
    <name type="scientific">Rotaria sordida</name>
    <dbReference type="NCBI Taxonomy" id="392033"/>
    <lineage>
        <taxon>Eukaryota</taxon>
        <taxon>Metazoa</taxon>
        <taxon>Spiralia</taxon>
        <taxon>Gnathifera</taxon>
        <taxon>Rotifera</taxon>
        <taxon>Eurotatoria</taxon>
        <taxon>Bdelloidea</taxon>
        <taxon>Philodinida</taxon>
        <taxon>Philodinidae</taxon>
        <taxon>Rotaria</taxon>
    </lineage>
</organism>
<accession>A0A816FMA8</accession>
<evidence type="ECO:0000313" key="3">
    <source>
        <dbReference type="EMBL" id="CAF1525885.1"/>
    </source>
</evidence>
<feature type="repeat" description="NHL" evidence="2">
    <location>
        <begin position="305"/>
        <end position="341"/>
    </location>
</feature>
<keyword evidence="5" id="KW-1185">Reference proteome</keyword>
<name>A0A816FMA8_9BILA</name>
<dbReference type="EMBL" id="CAJNOL010013384">
    <property type="protein sequence ID" value="CAF1663551.1"/>
    <property type="molecule type" value="Genomic_DNA"/>
</dbReference>
<dbReference type="GO" id="GO:0008270">
    <property type="term" value="F:zinc ion binding"/>
    <property type="evidence" value="ECO:0007669"/>
    <property type="project" value="UniProtKB-KW"/>
</dbReference>
<evidence type="ECO:0000256" key="1">
    <source>
        <dbReference type="ARBA" id="ARBA00022737"/>
    </source>
</evidence>
<gene>
    <name evidence="4" type="ORF">JXQ802_LOCUS56443</name>
    <name evidence="3" type="ORF">PYM288_LOCUS39878</name>
</gene>